<proteinExistence type="predicted"/>
<name>A0A103YFG4_CYNCS</name>
<dbReference type="Gramene" id="KVI08122">
    <property type="protein sequence ID" value="KVI08122"/>
    <property type="gene ID" value="Ccrd_013509"/>
</dbReference>
<keyword evidence="2" id="KW-1185">Reference proteome</keyword>
<reference evidence="1 2" key="1">
    <citation type="journal article" date="2016" name="Sci. Rep.">
        <title>The genome sequence of the outbreeding globe artichoke constructed de novo incorporating a phase-aware low-pass sequencing strategy of F1 progeny.</title>
        <authorList>
            <person name="Scaglione D."/>
            <person name="Reyes-Chin-Wo S."/>
            <person name="Acquadro A."/>
            <person name="Froenicke L."/>
            <person name="Portis E."/>
            <person name="Beitel C."/>
            <person name="Tirone M."/>
            <person name="Mauro R."/>
            <person name="Lo Monaco A."/>
            <person name="Mauromicale G."/>
            <person name="Faccioli P."/>
            <person name="Cattivelli L."/>
            <person name="Rieseberg L."/>
            <person name="Michelmore R."/>
            <person name="Lanteri S."/>
        </authorList>
    </citation>
    <scope>NUCLEOTIDE SEQUENCE [LARGE SCALE GENOMIC DNA]</scope>
    <source>
        <strain evidence="1">2C</strain>
    </source>
</reference>
<dbReference type="EMBL" id="LEKV01001263">
    <property type="protein sequence ID" value="KVI08122.1"/>
    <property type="molecule type" value="Genomic_DNA"/>
</dbReference>
<organism evidence="1 2">
    <name type="scientific">Cynara cardunculus var. scolymus</name>
    <name type="common">Globe artichoke</name>
    <name type="synonym">Cynara scolymus</name>
    <dbReference type="NCBI Taxonomy" id="59895"/>
    <lineage>
        <taxon>Eukaryota</taxon>
        <taxon>Viridiplantae</taxon>
        <taxon>Streptophyta</taxon>
        <taxon>Embryophyta</taxon>
        <taxon>Tracheophyta</taxon>
        <taxon>Spermatophyta</taxon>
        <taxon>Magnoliopsida</taxon>
        <taxon>eudicotyledons</taxon>
        <taxon>Gunneridae</taxon>
        <taxon>Pentapetalae</taxon>
        <taxon>asterids</taxon>
        <taxon>campanulids</taxon>
        <taxon>Asterales</taxon>
        <taxon>Asteraceae</taxon>
        <taxon>Carduoideae</taxon>
        <taxon>Cardueae</taxon>
        <taxon>Carduinae</taxon>
        <taxon>Cynara</taxon>
    </lineage>
</organism>
<comment type="caution">
    <text evidence="1">The sequence shown here is derived from an EMBL/GenBank/DDBJ whole genome shotgun (WGS) entry which is preliminary data.</text>
</comment>
<dbReference type="STRING" id="59895.A0A103YFG4"/>
<accession>A0A103YFG4</accession>
<protein>
    <submittedName>
        <fullName evidence="1">Uncharacterized protein</fullName>
    </submittedName>
</protein>
<evidence type="ECO:0000313" key="2">
    <source>
        <dbReference type="Proteomes" id="UP000243975"/>
    </source>
</evidence>
<feature type="non-terminal residue" evidence="1">
    <location>
        <position position="304"/>
    </location>
</feature>
<gene>
    <name evidence="1" type="ORF">Ccrd_013509</name>
</gene>
<evidence type="ECO:0000313" key="1">
    <source>
        <dbReference type="EMBL" id="KVI08122.1"/>
    </source>
</evidence>
<dbReference type="AlphaFoldDB" id="A0A103YFG4"/>
<sequence length="304" mass="34952">MTCHKRLCFPRCIFDNLTFPQTPDSILMQMSLRLEYGDGTYSKSGRSQTAESSNQNCRLGDSVLREVLRVTPNHARLMLRCCEGLEIVDIELLELRHCELYVYMWDRCSLTLRAPKIEYFMVQDCISIRVHETNCLKNLLSVAMKLLSNVDFSNLMVLESLYVHGLMMALERVKQNASTCKPSEASLRFLHFPEIDFLDLFKSHLKLKSFNICGAMFDALCRKNMDSSFVIPCLEEVVITKKSPSKITSMSELLVKYGKKLKKIKILQRIKNGADDFFEDIGSYQTLRVEKPEDAAAREAELKM</sequence>
<dbReference type="Proteomes" id="UP000243975">
    <property type="component" value="Unassembled WGS sequence"/>
</dbReference>